<dbReference type="Pfam" id="PF05649">
    <property type="entry name" value="Peptidase_M13_N"/>
    <property type="match status" value="1"/>
</dbReference>
<feature type="signal peptide" evidence="9">
    <location>
        <begin position="1"/>
        <end position="18"/>
    </location>
</feature>
<dbReference type="Gene3D" id="3.40.390.10">
    <property type="entry name" value="Collagenase (Catalytic Domain)"/>
    <property type="match status" value="1"/>
</dbReference>
<dbReference type="GO" id="GO:0004222">
    <property type="term" value="F:metalloendopeptidase activity"/>
    <property type="evidence" value="ECO:0007669"/>
    <property type="project" value="InterPro"/>
</dbReference>
<dbReference type="CDD" id="cd08662">
    <property type="entry name" value="M13"/>
    <property type="match status" value="1"/>
</dbReference>
<keyword evidence="6" id="KW-0378">Hydrolase</keyword>
<comment type="similarity">
    <text evidence="3">Belongs to the peptidase M13 family.</text>
</comment>
<evidence type="ECO:0000256" key="6">
    <source>
        <dbReference type="ARBA" id="ARBA00022801"/>
    </source>
</evidence>
<keyword evidence="5" id="KW-0479">Metal-binding</keyword>
<feature type="domain" description="Peptidase M13 C-terminal" evidence="10">
    <location>
        <begin position="666"/>
        <end position="870"/>
    </location>
</feature>
<dbReference type="Pfam" id="PF01431">
    <property type="entry name" value="Peptidase_M13"/>
    <property type="match status" value="1"/>
</dbReference>
<dbReference type="PRINTS" id="PR00786">
    <property type="entry name" value="NEPRILYSIN"/>
</dbReference>
<evidence type="ECO:0000256" key="1">
    <source>
        <dbReference type="ARBA" id="ARBA00001947"/>
    </source>
</evidence>
<dbReference type="EMBL" id="OV651821">
    <property type="protein sequence ID" value="CAH1115333.1"/>
    <property type="molecule type" value="Genomic_DNA"/>
</dbReference>
<dbReference type="InterPro" id="IPR018497">
    <property type="entry name" value="Peptidase_M13_C"/>
</dbReference>
<evidence type="ECO:0000256" key="5">
    <source>
        <dbReference type="ARBA" id="ARBA00022723"/>
    </source>
</evidence>
<dbReference type="PANTHER" id="PTHR11733:SF238">
    <property type="entry name" value="FI07649P-RELATED"/>
    <property type="match status" value="1"/>
</dbReference>
<evidence type="ECO:0000313" key="13">
    <source>
        <dbReference type="Proteomes" id="UP001153636"/>
    </source>
</evidence>
<gene>
    <name evidence="12" type="ORF">PSYICH_LOCUS15190</name>
</gene>
<dbReference type="PROSITE" id="PS51885">
    <property type="entry name" value="NEPRILYSIN"/>
    <property type="match status" value="1"/>
</dbReference>
<feature type="domain" description="Peptidase M13 N-terminal" evidence="11">
    <location>
        <begin position="201"/>
        <end position="607"/>
    </location>
</feature>
<keyword evidence="8" id="KW-0482">Metalloprotease</keyword>
<evidence type="ECO:0000256" key="3">
    <source>
        <dbReference type="ARBA" id="ARBA00007357"/>
    </source>
</evidence>
<evidence type="ECO:0000256" key="7">
    <source>
        <dbReference type="ARBA" id="ARBA00022833"/>
    </source>
</evidence>
<evidence type="ECO:0000259" key="10">
    <source>
        <dbReference type="Pfam" id="PF01431"/>
    </source>
</evidence>
<dbReference type="GO" id="GO:0046872">
    <property type="term" value="F:metal ion binding"/>
    <property type="evidence" value="ECO:0007669"/>
    <property type="project" value="UniProtKB-KW"/>
</dbReference>
<accession>A0A9P0D651</accession>
<dbReference type="GO" id="GO:0016485">
    <property type="term" value="P:protein processing"/>
    <property type="evidence" value="ECO:0007669"/>
    <property type="project" value="TreeGrafter"/>
</dbReference>
<dbReference type="AlphaFoldDB" id="A0A9P0D651"/>
<evidence type="ECO:0000259" key="11">
    <source>
        <dbReference type="Pfam" id="PF05649"/>
    </source>
</evidence>
<dbReference type="OrthoDB" id="6475849at2759"/>
<dbReference type="Proteomes" id="UP001153636">
    <property type="component" value="Chromosome 9"/>
</dbReference>
<feature type="chain" id="PRO_5040155622" evidence="9">
    <location>
        <begin position="19"/>
        <end position="873"/>
    </location>
</feature>
<name>A0A9P0D651_9CUCU</name>
<evidence type="ECO:0000313" key="12">
    <source>
        <dbReference type="EMBL" id="CAH1115333.1"/>
    </source>
</evidence>
<sequence>MHTMKFYLFLILLKLISSNSLKCLHSPLSMKRYDQADLLIDDEDRREILKDYKTIFAPEYRIYTNDSICSTVTVAKRKSKFEDENCRDDIYKEYDPRRDFFSKSSRKGFVEDRLLYGKNMTSKQILKDLHINSDLLESNITGNKSSKNGTVLSHAITNVPEILSTENLTIKSLWHTSLNAQEIRKIQSKIMQKYMNTDVDPCLDFYEYACGNWKNYYTIPPDRATYDIFEMVRENLDQVLNTLLVEKQEEPPTNFPYFKSYSFINKNFLPQDTSDAVTKARLFYESCMDENRIQKRGNEPLRTLLKELGDWPILTPNWNKPNFDVIWLLARLRLLNNDIMIAQWVGPDMKNSNEYIVHIDQTTLGLPTRDYYLEGNYMKYLQAYRVFILTVAEIMGADFKIADKDVDEIIEFEIGLAKITATPEERRNISDIYLRTDIASLTLYFPQFDWKMYFDTVLGTNINLRTPVACYCAKFLHELLYMLSKTSPRLLQNYVLWRFVRHRTNNLDRRFMEAKQRFYYILFGREKSPPRWQFCVTQVNSNMGMALGSLFVEKYFDQSSKTDTIEMTKDLQEAFKSTIEENTWLDNNTKEYAIMKLRHMDLKIGFPDFILNKQQLNMRYYDVEVHPKYFFENVMTFLRHLTKVEQRRMGTSVNRTMWSTPPAIVNAYYSRNKNQIMFPAGMLQPPFYNRLFPKALNFGGIGVVIGHEMTHGFDDKGRLFDHEGNLHMWWRESSIQKFYEKSQCMIDQYGQYVLPEIHLTLDGYMTQGENIADNGGLKQAFRAYETWLYNNPAADETLPELNLTSKQLFFLNFAQVWCGQQRVEAAKSRIKISVHAPGIFRVIGVLSNSEEFSREFNCPINSPMNPEFKCIIW</sequence>
<dbReference type="PANTHER" id="PTHR11733">
    <property type="entry name" value="ZINC METALLOPROTEASE FAMILY M13 NEPRILYSIN-RELATED"/>
    <property type="match status" value="1"/>
</dbReference>
<dbReference type="InterPro" id="IPR024079">
    <property type="entry name" value="MetalloPept_cat_dom_sf"/>
</dbReference>
<evidence type="ECO:0000256" key="9">
    <source>
        <dbReference type="SAM" id="SignalP"/>
    </source>
</evidence>
<evidence type="ECO:0000256" key="2">
    <source>
        <dbReference type="ARBA" id="ARBA00004401"/>
    </source>
</evidence>
<keyword evidence="9" id="KW-0732">Signal</keyword>
<keyword evidence="4" id="KW-0645">Protease</keyword>
<dbReference type="GO" id="GO:0005886">
    <property type="term" value="C:plasma membrane"/>
    <property type="evidence" value="ECO:0007669"/>
    <property type="project" value="UniProtKB-SubCell"/>
</dbReference>
<dbReference type="SUPFAM" id="SSF55486">
    <property type="entry name" value="Metalloproteases ('zincins'), catalytic domain"/>
    <property type="match status" value="1"/>
</dbReference>
<evidence type="ECO:0000256" key="4">
    <source>
        <dbReference type="ARBA" id="ARBA00022670"/>
    </source>
</evidence>
<dbReference type="InterPro" id="IPR000718">
    <property type="entry name" value="Peptidase_M13"/>
</dbReference>
<protein>
    <submittedName>
        <fullName evidence="12">Uncharacterized protein</fullName>
    </submittedName>
</protein>
<comment type="cofactor">
    <cofactor evidence="1">
        <name>Zn(2+)</name>
        <dbReference type="ChEBI" id="CHEBI:29105"/>
    </cofactor>
</comment>
<organism evidence="12 13">
    <name type="scientific">Psylliodes chrysocephalus</name>
    <dbReference type="NCBI Taxonomy" id="3402493"/>
    <lineage>
        <taxon>Eukaryota</taxon>
        <taxon>Metazoa</taxon>
        <taxon>Ecdysozoa</taxon>
        <taxon>Arthropoda</taxon>
        <taxon>Hexapoda</taxon>
        <taxon>Insecta</taxon>
        <taxon>Pterygota</taxon>
        <taxon>Neoptera</taxon>
        <taxon>Endopterygota</taxon>
        <taxon>Coleoptera</taxon>
        <taxon>Polyphaga</taxon>
        <taxon>Cucujiformia</taxon>
        <taxon>Chrysomeloidea</taxon>
        <taxon>Chrysomelidae</taxon>
        <taxon>Galerucinae</taxon>
        <taxon>Alticini</taxon>
        <taxon>Psylliodes</taxon>
    </lineage>
</organism>
<comment type="subcellular location">
    <subcellularLocation>
        <location evidence="2">Cell membrane</location>
        <topology evidence="2">Single-pass type II membrane protein</topology>
    </subcellularLocation>
</comment>
<dbReference type="InterPro" id="IPR042089">
    <property type="entry name" value="Peptidase_M13_dom_2"/>
</dbReference>
<keyword evidence="13" id="KW-1185">Reference proteome</keyword>
<dbReference type="Gene3D" id="1.10.1380.10">
    <property type="entry name" value="Neutral endopeptidase , domain2"/>
    <property type="match status" value="1"/>
</dbReference>
<keyword evidence="7" id="KW-0862">Zinc</keyword>
<proteinExistence type="inferred from homology"/>
<evidence type="ECO:0000256" key="8">
    <source>
        <dbReference type="ARBA" id="ARBA00023049"/>
    </source>
</evidence>
<reference evidence="12" key="1">
    <citation type="submission" date="2022-01" db="EMBL/GenBank/DDBJ databases">
        <authorList>
            <person name="King R."/>
        </authorList>
    </citation>
    <scope>NUCLEOTIDE SEQUENCE</scope>
</reference>
<dbReference type="InterPro" id="IPR008753">
    <property type="entry name" value="Peptidase_M13_N"/>
</dbReference>